<name>A0A0G0PXQ8_UNCC2</name>
<dbReference type="InterPro" id="IPR011698">
    <property type="entry name" value="GATase_3"/>
</dbReference>
<organism evidence="4 5">
    <name type="scientific">candidate division CPR2 bacterium GW2011_GWC2_39_10</name>
    <dbReference type="NCBI Taxonomy" id="1618345"/>
    <lineage>
        <taxon>Bacteria</taxon>
        <taxon>Bacteria division CPR2</taxon>
    </lineage>
</organism>
<comment type="function">
    <text evidence="2">The lipid II isoglutaminyl synthase complex catalyzes the formation of alpha-D-isoglutamine in the cell wall lipid II stem peptide. The GatD subunit catalyzes the hydrolysis of glutamine to glutamate and ammonia. The resulting ammonia molecule is channeled to the active site of MurT.</text>
</comment>
<gene>
    <name evidence="2" type="primary">gatD</name>
    <name evidence="4" type="ORF">UT18_C0012G0023</name>
</gene>
<dbReference type="GO" id="GO:0016740">
    <property type="term" value="F:transferase activity"/>
    <property type="evidence" value="ECO:0007669"/>
    <property type="project" value="UniProtKB-KW"/>
</dbReference>
<feature type="active site" description="Nucleophile" evidence="2">
    <location>
        <position position="94"/>
    </location>
</feature>
<dbReference type="GO" id="GO:0004359">
    <property type="term" value="F:glutaminase activity"/>
    <property type="evidence" value="ECO:0007669"/>
    <property type="project" value="UniProtKB-UniRule"/>
</dbReference>
<keyword evidence="2" id="KW-0133">Cell shape</keyword>
<comment type="caution">
    <text evidence="4">The sequence shown here is derived from an EMBL/GenBank/DDBJ whole genome shotgun (WGS) entry which is preliminary data.</text>
</comment>
<dbReference type="EC" id="6.3.5.13" evidence="2"/>
<dbReference type="PANTHER" id="PTHR21343">
    <property type="entry name" value="DETHIOBIOTIN SYNTHETASE"/>
    <property type="match status" value="1"/>
</dbReference>
<keyword evidence="2" id="KW-0573">Peptidoglycan synthesis</keyword>
<feature type="domain" description="CobB/CobQ-like glutamine amidotransferase" evidence="3">
    <location>
        <begin position="5"/>
        <end position="215"/>
    </location>
</feature>
<comment type="pathway">
    <text evidence="2">Cell wall biogenesis; peptidoglycan biosynthesis.</text>
</comment>
<dbReference type="GO" id="GO:0009252">
    <property type="term" value="P:peptidoglycan biosynthetic process"/>
    <property type="evidence" value="ECO:0007669"/>
    <property type="project" value="UniProtKB-UniRule"/>
</dbReference>
<dbReference type="CDD" id="cd01750">
    <property type="entry name" value="GATase1_CobQ"/>
    <property type="match status" value="1"/>
</dbReference>
<evidence type="ECO:0000313" key="5">
    <source>
        <dbReference type="Proteomes" id="UP000034207"/>
    </source>
</evidence>
<accession>A0A0G0PXQ8</accession>
<dbReference type="GO" id="GO:0008360">
    <property type="term" value="P:regulation of cell shape"/>
    <property type="evidence" value="ECO:0007669"/>
    <property type="project" value="UniProtKB-KW"/>
</dbReference>
<evidence type="ECO:0000256" key="2">
    <source>
        <dbReference type="HAMAP-Rule" id="MF_02213"/>
    </source>
</evidence>
<comment type="catalytic activity">
    <reaction evidence="2">
        <text>L-glutamine + H2O = L-glutamate + NH4(+)</text>
        <dbReference type="Rhea" id="RHEA:15889"/>
        <dbReference type="ChEBI" id="CHEBI:15377"/>
        <dbReference type="ChEBI" id="CHEBI:28938"/>
        <dbReference type="ChEBI" id="CHEBI:29985"/>
        <dbReference type="ChEBI" id="CHEBI:58359"/>
        <dbReference type="EC" id="3.5.1.2"/>
    </reaction>
</comment>
<evidence type="ECO:0000259" key="3">
    <source>
        <dbReference type="Pfam" id="PF07685"/>
    </source>
</evidence>
<dbReference type="Gene3D" id="3.40.50.880">
    <property type="match status" value="1"/>
</dbReference>
<comment type="catalytic activity">
    <reaction evidence="2">
        <text>beta-D-GlcNAc-(1-&gt;4)-Mur2Ac(oyl-L-Ala-gamma-D-Glu-L-Lys-D-Ala-D-Ala)-di-trans,octa-cis-undecaprenyl diphosphate + L-glutamine + ATP + H2O = beta-D-GlcNAc-(1-&gt;4)-Mur2Ac(oyl-L-Ala-D-isoglutaminyl-L-Lys-D-Ala-D-Ala)-di-trans,octa-cis-undecaprenyl diphosphate + L-glutamate + ADP + phosphate + H(+)</text>
        <dbReference type="Rhea" id="RHEA:57928"/>
        <dbReference type="ChEBI" id="CHEBI:15377"/>
        <dbReference type="ChEBI" id="CHEBI:15378"/>
        <dbReference type="ChEBI" id="CHEBI:29985"/>
        <dbReference type="ChEBI" id="CHEBI:30616"/>
        <dbReference type="ChEBI" id="CHEBI:43474"/>
        <dbReference type="ChEBI" id="CHEBI:58359"/>
        <dbReference type="ChEBI" id="CHEBI:60033"/>
        <dbReference type="ChEBI" id="CHEBI:62233"/>
        <dbReference type="ChEBI" id="CHEBI:456216"/>
        <dbReference type="EC" id="6.3.5.13"/>
    </reaction>
</comment>
<evidence type="ECO:0000313" key="4">
    <source>
        <dbReference type="EMBL" id="KKQ94171.1"/>
    </source>
</evidence>
<feature type="active site" evidence="2">
    <location>
        <position position="208"/>
    </location>
</feature>
<dbReference type="InterPro" id="IPR043702">
    <property type="entry name" value="Lipid_II_synth_GatD"/>
</dbReference>
<comment type="similarity">
    <text evidence="2">Belongs to the CobB/CobQ family. GatD subfamily.</text>
</comment>
<evidence type="ECO:0000256" key="1">
    <source>
        <dbReference type="ARBA" id="ARBA00022962"/>
    </source>
</evidence>
<feature type="binding site" evidence="2">
    <location>
        <position position="128"/>
    </location>
    <ligand>
        <name>substrate</name>
    </ligand>
</feature>
<comment type="subunit">
    <text evidence="2">Forms a heterodimer with MurT.</text>
</comment>
<dbReference type="HAMAP" id="MF_02213">
    <property type="entry name" value="Lipid_II_synth_GatD"/>
    <property type="match status" value="1"/>
</dbReference>
<dbReference type="GO" id="GO:0140282">
    <property type="term" value="F:carbon-nitrogen ligase activity on lipid II"/>
    <property type="evidence" value="ECO:0007669"/>
    <property type="project" value="UniProtKB-UniRule"/>
</dbReference>
<dbReference type="GO" id="GO:0009236">
    <property type="term" value="P:cobalamin biosynthetic process"/>
    <property type="evidence" value="ECO:0007669"/>
    <property type="project" value="InterPro"/>
</dbReference>
<sequence>MRKIKICHLYPDAMNLYGDVGNIIAIKKRCEWRGFECEIIDVKVGDRVNFNDVDIIFMGGGQDRGQMTVAKDLVKKGKQIREAVESDMAVLTICGGYQLFGKYFKTTEGEEIPGIGIFDAFTEASNQRMIGNVLVDCRRTTSHWSNMHKFSLLEKMHASLVGFENHSGKTILGPAAYPLGHVIKGYGNDGKGTLEGCQYRNAFGTYLHGSLLPKNPWFADHLIILGLRHRYGSDFELPELNDDIEIMAHNAARDRVYTARVDHI</sequence>
<dbReference type="EMBL" id="LBVV01000012">
    <property type="protein sequence ID" value="KKQ94171.1"/>
    <property type="molecule type" value="Genomic_DNA"/>
</dbReference>
<keyword evidence="2" id="KW-0961">Cell wall biogenesis/degradation</keyword>
<dbReference type="AlphaFoldDB" id="A0A0G0PXQ8"/>
<dbReference type="PATRIC" id="fig|1618345.3.peg.764"/>
<protein>
    <recommendedName>
        <fullName evidence="2">Lipid II isoglutaminyl synthase (glutamine-hydrolyzing) subunit GatD</fullName>
        <ecNumber evidence="2">6.3.5.13</ecNumber>
    </recommendedName>
    <alternativeName>
        <fullName evidence="2">Lipid II isoglutaminyl synthase glutaminase subunit</fullName>
        <ecNumber evidence="2">3.5.1.2</ecNumber>
    </alternativeName>
</protein>
<proteinExistence type="inferred from homology"/>
<keyword evidence="2" id="KW-0436">Ligase</keyword>
<dbReference type="GO" id="GO:0071555">
    <property type="term" value="P:cell wall organization"/>
    <property type="evidence" value="ECO:0007669"/>
    <property type="project" value="UniProtKB-KW"/>
</dbReference>
<dbReference type="UniPathway" id="UPA00219"/>
<dbReference type="EC" id="3.5.1.2" evidence="2"/>
<dbReference type="InterPro" id="IPR033949">
    <property type="entry name" value="CobQ_GATase1"/>
</dbReference>
<dbReference type="Proteomes" id="UP000034207">
    <property type="component" value="Unassembled WGS sequence"/>
</dbReference>
<dbReference type="SUPFAM" id="SSF52317">
    <property type="entry name" value="Class I glutamine amidotransferase-like"/>
    <property type="match status" value="1"/>
</dbReference>
<keyword evidence="1 2" id="KW-0315">Glutamine amidotransferase</keyword>
<keyword evidence="4" id="KW-0808">Transferase</keyword>
<keyword evidence="2" id="KW-0378">Hydrolase</keyword>
<dbReference type="InterPro" id="IPR029062">
    <property type="entry name" value="Class_I_gatase-like"/>
</dbReference>
<dbReference type="PROSITE" id="PS51274">
    <property type="entry name" value="GATASE_COBBQ"/>
    <property type="match status" value="1"/>
</dbReference>
<reference evidence="4 5" key="1">
    <citation type="journal article" date="2015" name="Nature">
        <title>rRNA introns, odd ribosomes, and small enigmatic genomes across a large radiation of phyla.</title>
        <authorList>
            <person name="Brown C.T."/>
            <person name="Hug L.A."/>
            <person name="Thomas B.C."/>
            <person name="Sharon I."/>
            <person name="Castelle C.J."/>
            <person name="Singh A."/>
            <person name="Wilkins M.J."/>
            <person name="Williams K.H."/>
            <person name="Banfield J.F."/>
        </authorList>
    </citation>
    <scope>NUCLEOTIDE SEQUENCE [LARGE SCALE GENOMIC DNA]</scope>
</reference>
<dbReference type="Pfam" id="PF07685">
    <property type="entry name" value="GATase_3"/>
    <property type="match status" value="1"/>
</dbReference>
<dbReference type="PANTHER" id="PTHR21343:SF9">
    <property type="entry name" value="LIPID II ISOGLUTAMINYL SYNTHASE (GLUTAMINE-HYDROLYZING) SUBUNIT GATD"/>
    <property type="match status" value="1"/>
</dbReference>
<dbReference type="STRING" id="1618345.UT18_C0012G0023"/>